<reference evidence="1 2" key="1">
    <citation type="submission" date="2018-04" db="EMBL/GenBank/DDBJ databases">
        <title>WGS assembly of Panicum hallii var. hallii HAL2.</title>
        <authorList>
            <person name="Lovell J."/>
            <person name="Jenkins J."/>
            <person name="Lowry D."/>
            <person name="Mamidi S."/>
            <person name="Sreedasyam A."/>
            <person name="Weng X."/>
            <person name="Barry K."/>
            <person name="Bonette J."/>
            <person name="Campitelli B."/>
            <person name="Daum C."/>
            <person name="Gordon S."/>
            <person name="Gould B."/>
            <person name="Lipzen A."/>
            <person name="MacQueen A."/>
            <person name="Palacio-Mejia J."/>
            <person name="Plott C."/>
            <person name="Shakirov E."/>
            <person name="Shu S."/>
            <person name="Yoshinaga Y."/>
            <person name="Zane M."/>
            <person name="Rokhsar D."/>
            <person name="Grimwood J."/>
            <person name="Schmutz J."/>
            <person name="Juenger T."/>
        </authorList>
    </citation>
    <scope>NUCLEOTIDE SEQUENCE [LARGE SCALE GENOMIC DNA]</scope>
    <source>
        <strain evidence="2">cv. HAL2</strain>
    </source>
</reference>
<protein>
    <submittedName>
        <fullName evidence="1">Uncharacterized protein</fullName>
    </submittedName>
</protein>
<dbReference type="EMBL" id="CM009750">
    <property type="protein sequence ID" value="PUZ69074.1"/>
    <property type="molecule type" value="Genomic_DNA"/>
</dbReference>
<name>A0A2T7EML0_9POAL</name>
<keyword evidence="2" id="KW-1185">Reference proteome</keyword>
<dbReference type="Proteomes" id="UP000244336">
    <property type="component" value="Chromosome 2"/>
</dbReference>
<evidence type="ECO:0000313" key="2">
    <source>
        <dbReference type="Proteomes" id="UP000244336"/>
    </source>
</evidence>
<proteinExistence type="predicted"/>
<organism evidence="1 2">
    <name type="scientific">Panicum hallii var. hallii</name>
    <dbReference type="NCBI Taxonomy" id="1504633"/>
    <lineage>
        <taxon>Eukaryota</taxon>
        <taxon>Viridiplantae</taxon>
        <taxon>Streptophyta</taxon>
        <taxon>Embryophyta</taxon>
        <taxon>Tracheophyta</taxon>
        <taxon>Spermatophyta</taxon>
        <taxon>Magnoliopsida</taxon>
        <taxon>Liliopsida</taxon>
        <taxon>Poales</taxon>
        <taxon>Poaceae</taxon>
        <taxon>PACMAD clade</taxon>
        <taxon>Panicoideae</taxon>
        <taxon>Panicodae</taxon>
        <taxon>Paniceae</taxon>
        <taxon>Panicinae</taxon>
        <taxon>Panicum</taxon>
        <taxon>Panicum sect. Panicum</taxon>
    </lineage>
</organism>
<gene>
    <name evidence="1" type="ORF">GQ55_2G079300</name>
</gene>
<dbReference type="AlphaFoldDB" id="A0A2T7EML0"/>
<dbReference type="Gramene" id="PUZ69074">
    <property type="protein sequence ID" value="PUZ69074"/>
    <property type="gene ID" value="GQ55_2G079300"/>
</dbReference>
<accession>A0A2T7EML0</accession>
<evidence type="ECO:0000313" key="1">
    <source>
        <dbReference type="EMBL" id="PUZ69074.1"/>
    </source>
</evidence>
<sequence length="88" mass="9619">MRKQFSFSTLEPWSIVRQPASMESPRSPALKRVRFLAPASDGVTLQATRSRRAVPLLVAAVYDAADLSRVDVRLVDVPPAPSSRGWAG</sequence>